<dbReference type="PIRSF" id="PIRSF000027">
    <property type="entry name" value="Cytc_c_prime"/>
    <property type="match status" value="1"/>
</dbReference>
<evidence type="ECO:0000256" key="4">
    <source>
        <dbReference type="ARBA" id="ARBA00022982"/>
    </source>
</evidence>
<dbReference type="RefSeq" id="WP_058248538.1">
    <property type="nucleotide sequence ID" value="NZ_CYSE01000006.1"/>
</dbReference>
<evidence type="ECO:0000256" key="7">
    <source>
        <dbReference type="PIRSR" id="PIRSR000027-2"/>
    </source>
</evidence>
<dbReference type="EMBL" id="CYSE01000006">
    <property type="protein sequence ID" value="CUH80629.1"/>
    <property type="molecule type" value="Genomic_DNA"/>
</dbReference>
<feature type="binding site" description="axial binding residue" evidence="6">
    <location>
        <position position="139"/>
    </location>
    <ligand>
        <name>heme c</name>
        <dbReference type="ChEBI" id="CHEBI:61717"/>
    </ligand>
    <ligandPart>
        <name>Fe</name>
        <dbReference type="ChEBI" id="CHEBI:18248"/>
    </ligandPart>
</feature>
<evidence type="ECO:0000256" key="8">
    <source>
        <dbReference type="SAM" id="SignalP"/>
    </source>
</evidence>
<reference evidence="9 10" key="1">
    <citation type="submission" date="2015-09" db="EMBL/GenBank/DDBJ databases">
        <authorList>
            <consortium name="Swine Surveillance"/>
        </authorList>
    </citation>
    <scope>NUCLEOTIDE SEQUENCE [LARGE SCALE GENOMIC DNA]</scope>
    <source>
        <strain evidence="9 10">CECT 7648</strain>
    </source>
</reference>
<name>A0A0P1GGB9_9RHOB</name>
<evidence type="ECO:0000256" key="3">
    <source>
        <dbReference type="ARBA" id="ARBA00022723"/>
    </source>
</evidence>
<dbReference type="GO" id="GO:0005506">
    <property type="term" value="F:iron ion binding"/>
    <property type="evidence" value="ECO:0007669"/>
    <property type="project" value="InterPro"/>
</dbReference>
<dbReference type="STRING" id="441103.TRN7648_03064"/>
<gene>
    <name evidence="9" type="ORF">TRN7648_03064</name>
</gene>
<organism evidence="9 10">
    <name type="scientific">Tropicibacter naphthalenivorans</name>
    <dbReference type="NCBI Taxonomy" id="441103"/>
    <lineage>
        <taxon>Bacteria</taxon>
        <taxon>Pseudomonadati</taxon>
        <taxon>Pseudomonadota</taxon>
        <taxon>Alphaproteobacteria</taxon>
        <taxon>Rhodobacterales</taxon>
        <taxon>Roseobacteraceae</taxon>
        <taxon>Tropicibacter</taxon>
    </lineage>
</organism>
<accession>A0A0P1GGB9</accession>
<evidence type="ECO:0000256" key="5">
    <source>
        <dbReference type="ARBA" id="ARBA00023004"/>
    </source>
</evidence>
<keyword evidence="8" id="KW-0732">Signal</keyword>
<keyword evidence="4" id="KW-0249">Electron transport</keyword>
<dbReference type="InterPro" id="IPR002321">
    <property type="entry name" value="Cyt_c_II"/>
</dbReference>
<proteinExistence type="predicted"/>
<dbReference type="GO" id="GO:0009055">
    <property type="term" value="F:electron transfer activity"/>
    <property type="evidence" value="ECO:0007669"/>
    <property type="project" value="InterPro"/>
</dbReference>
<dbReference type="GO" id="GO:0022900">
    <property type="term" value="P:electron transport chain"/>
    <property type="evidence" value="ECO:0007669"/>
    <property type="project" value="InterPro"/>
</dbReference>
<evidence type="ECO:0000313" key="10">
    <source>
        <dbReference type="Proteomes" id="UP000054935"/>
    </source>
</evidence>
<dbReference type="Gene3D" id="1.20.120.10">
    <property type="entry name" value="Cytochrome c/b562"/>
    <property type="match status" value="1"/>
</dbReference>
<keyword evidence="1" id="KW-0813">Transport</keyword>
<dbReference type="Proteomes" id="UP000054935">
    <property type="component" value="Unassembled WGS sequence"/>
</dbReference>
<feature type="binding site" description="covalent" evidence="7">
    <location>
        <position position="135"/>
    </location>
    <ligand>
        <name>heme c</name>
        <dbReference type="ChEBI" id="CHEBI:61717"/>
    </ligand>
</feature>
<dbReference type="Pfam" id="PF01322">
    <property type="entry name" value="Cytochrom_C_2"/>
    <property type="match status" value="1"/>
</dbReference>
<evidence type="ECO:0000313" key="9">
    <source>
        <dbReference type="EMBL" id="CUH80629.1"/>
    </source>
</evidence>
<feature type="chain" id="PRO_5006063396" evidence="8">
    <location>
        <begin position="22"/>
        <end position="144"/>
    </location>
</feature>
<dbReference type="SUPFAM" id="SSF47175">
    <property type="entry name" value="Cytochromes"/>
    <property type="match status" value="1"/>
</dbReference>
<dbReference type="InterPro" id="IPR012127">
    <property type="entry name" value="Cyt_c_prime"/>
</dbReference>
<dbReference type="AlphaFoldDB" id="A0A0P1GGB9"/>
<keyword evidence="2 7" id="KW-0349">Heme</keyword>
<sequence length="144" mass="14878">MNKTIATITLIALGTAALAHGGVKNKDVLARMEVMKTIGEQMKVLGAMAKGQTAFDAAAANAALTEIAAQSAQIAPMFETRADDPKSEALPIIWAQWDDFATLASASETTAAALAGTITAKADLGRALGQLGGTCKACHSKYRE</sequence>
<dbReference type="OrthoDB" id="8115790at2"/>
<keyword evidence="3 6" id="KW-0479">Metal-binding</keyword>
<keyword evidence="10" id="KW-1185">Reference proteome</keyword>
<feature type="binding site" description="covalent" evidence="7">
    <location>
        <position position="138"/>
    </location>
    <ligand>
        <name>heme c</name>
        <dbReference type="ChEBI" id="CHEBI:61717"/>
    </ligand>
</feature>
<dbReference type="InterPro" id="IPR010980">
    <property type="entry name" value="Cyt_c/b562"/>
</dbReference>
<protein>
    <submittedName>
        <fullName evidence="9">Cytochrome c556</fullName>
    </submittedName>
</protein>
<evidence type="ECO:0000256" key="1">
    <source>
        <dbReference type="ARBA" id="ARBA00022448"/>
    </source>
</evidence>
<dbReference type="PROSITE" id="PS51009">
    <property type="entry name" value="CYTCII"/>
    <property type="match status" value="1"/>
</dbReference>
<feature type="signal peptide" evidence="8">
    <location>
        <begin position="1"/>
        <end position="21"/>
    </location>
</feature>
<keyword evidence="5 6" id="KW-0408">Iron</keyword>
<dbReference type="GO" id="GO:0042597">
    <property type="term" value="C:periplasmic space"/>
    <property type="evidence" value="ECO:0007669"/>
    <property type="project" value="InterPro"/>
</dbReference>
<comment type="PTM">
    <text evidence="7">Binds 1 heme group per subunit.</text>
</comment>
<dbReference type="GO" id="GO:0020037">
    <property type="term" value="F:heme binding"/>
    <property type="evidence" value="ECO:0007669"/>
    <property type="project" value="InterPro"/>
</dbReference>
<evidence type="ECO:0000256" key="2">
    <source>
        <dbReference type="ARBA" id="ARBA00022617"/>
    </source>
</evidence>
<evidence type="ECO:0000256" key="6">
    <source>
        <dbReference type="PIRSR" id="PIRSR000027-1"/>
    </source>
</evidence>